<feature type="compositionally biased region" description="Polar residues" evidence="1">
    <location>
        <begin position="14"/>
        <end position="37"/>
    </location>
</feature>
<dbReference type="AlphaFoldDB" id="A0A9W9YI50"/>
<keyword evidence="3" id="KW-0418">Kinase</keyword>
<evidence type="ECO:0000256" key="1">
    <source>
        <dbReference type="SAM" id="MobiDB-lite"/>
    </source>
</evidence>
<dbReference type="EMBL" id="MU827359">
    <property type="protein sequence ID" value="KAJ7351671.1"/>
    <property type="molecule type" value="Genomic_DNA"/>
</dbReference>
<name>A0A9W9YI50_9CNID</name>
<dbReference type="SUPFAM" id="SSF140482">
    <property type="entry name" value="MAST3 pre-PK domain-like"/>
    <property type="match status" value="1"/>
</dbReference>
<comment type="caution">
    <text evidence="3">The sequence shown here is derived from an EMBL/GenBank/DDBJ whole genome shotgun (WGS) entry which is preliminary data.</text>
</comment>
<dbReference type="GO" id="GO:0000287">
    <property type="term" value="F:magnesium ion binding"/>
    <property type="evidence" value="ECO:0007669"/>
    <property type="project" value="InterPro"/>
</dbReference>
<proteinExistence type="predicted"/>
<keyword evidence="3" id="KW-0808">Transferase</keyword>
<accession>A0A9W9YI50</accession>
<dbReference type="GO" id="GO:0004674">
    <property type="term" value="F:protein serine/threonine kinase activity"/>
    <property type="evidence" value="ECO:0007669"/>
    <property type="project" value="UniProtKB-EC"/>
</dbReference>
<protein>
    <submittedName>
        <fullName evidence="3">Microtubule-associated serine/threonine-protein kinase 4</fullName>
        <ecNumber evidence="3">2.7.11.1</ecNumber>
    </submittedName>
</protein>
<evidence type="ECO:0000313" key="4">
    <source>
        <dbReference type="Proteomes" id="UP001163046"/>
    </source>
</evidence>
<evidence type="ECO:0000313" key="3">
    <source>
        <dbReference type="EMBL" id="KAJ7351671.1"/>
    </source>
</evidence>
<feature type="region of interest" description="Disordered" evidence="1">
    <location>
        <begin position="329"/>
        <end position="366"/>
    </location>
</feature>
<feature type="compositionally biased region" description="Low complexity" evidence="1">
    <location>
        <begin position="38"/>
        <end position="59"/>
    </location>
</feature>
<reference evidence="3" key="1">
    <citation type="submission" date="2023-01" db="EMBL/GenBank/DDBJ databases">
        <title>Genome assembly of the deep-sea coral Lophelia pertusa.</title>
        <authorList>
            <person name="Herrera S."/>
            <person name="Cordes E."/>
        </authorList>
    </citation>
    <scope>NUCLEOTIDE SEQUENCE</scope>
    <source>
        <strain evidence="3">USNM1676648</strain>
        <tissue evidence="3">Polyp</tissue>
    </source>
</reference>
<dbReference type="GO" id="GO:0005524">
    <property type="term" value="F:ATP binding"/>
    <property type="evidence" value="ECO:0007669"/>
    <property type="project" value="InterPro"/>
</dbReference>
<organism evidence="3 4">
    <name type="scientific">Desmophyllum pertusum</name>
    <dbReference type="NCBI Taxonomy" id="174260"/>
    <lineage>
        <taxon>Eukaryota</taxon>
        <taxon>Metazoa</taxon>
        <taxon>Cnidaria</taxon>
        <taxon>Anthozoa</taxon>
        <taxon>Hexacorallia</taxon>
        <taxon>Scleractinia</taxon>
        <taxon>Caryophylliina</taxon>
        <taxon>Caryophylliidae</taxon>
        <taxon>Desmophyllum</taxon>
    </lineage>
</organism>
<dbReference type="InterPro" id="IPR023142">
    <property type="entry name" value="MAST_pre-PK_dom_sf"/>
</dbReference>
<evidence type="ECO:0000259" key="2">
    <source>
        <dbReference type="Pfam" id="PF08926"/>
    </source>
</evidence>
<feature type="region of interest" description="Disordered" evidence="1">
    <location>
        <begin position="14"/>
        <end position="59"/>
    </location>
</feature>
<dbReference type="Gene3D" id="1.20.1480.20">
    <property type="entry name" value="MAST3 pre-PK domain-like"/>
    <property type="match status" value="1"/>
</dbReference>
<dbReference type="Proteomes" id="UP001163046">
    <property type="component" value="Unassembled WGS sequence"/>
</dbReference>
<feature type="domain" description="Microtubule-associated serine/threonine-protein kinase pre-PK" evidence="2">
    <location>
        <begin position="53"/>
        <end position="328"/>
    </location>
</feature>
<gene>
    <name evidence="3" type="primary">MAST4_2</name>
    <name evidence="3" type="ORF">OS493_036086</name>
</gene>
<sequence>MYLEEEIRVSFSFNSGTRKPGRSYTTTSSMPSANSARPYSPFSSPYSQGSVSPVGSPSFHTSTSTGAHFAFSSVRRADVGGRRWSVASLTSSSGYGTHTPCSSSYSSLASSQEKLHPLQIGLPYNDELYNYGPHFSADSDQEDDTGGRRSPKPRQRSRSLSPGRSPLVHEDELQLLNNLYRERFPNAITQMEENLSELVQEYSEEGTLNHHSCDGVLNFVWNQVLEAGRDLLKQSQESALTSLYFYDLSERLERLLFEAHQKTDLDIAPVKKFVRKLLMIMSRPARLLECLEFSPEGFYNQLEEDERELERIPDKADITSYVKNKLGLVPAVEPRPDSPEEDQESKCASPNSTAGDMPNEEDFEYI</sequence>
<dbReference type="EC" id="2.7.11.1" evidence="3"/>
<dbReference type="InterPro" id="IPR015022">
    <property type="entry name" value="MAST_pre-PK_dom"/>
</dbReference>
<dbReference type="Pfam" id="PF08926">
    <property type="entry name" value="DUF1908"/>
    <property type="match status" value="1"/>
</dbReference>
<dbReference type="FunFam" id="1.20.1480.20:FF:000001">
    <property type="entry name" value="microtubule-associated serine/threonine-protein kinase 4 isoform X1"/>
    <property type="match status" value="1"/>
</dbReference>
<keyword evidence="4" id="KW-1185">Reference proteome</keyword>
<feature type="region of interest" description="Disordered" evidence="1">
    <location>
        <begin position="131"/>
        <end position="167"/>
    </location>
</feature>
<dbReference type="OrthoDB" id="10070999at2759"/>